<reference evidence="18" key="1">
    <citation type="submission" date="2011-05" db="EMBL/GenBank/DDBJ databases">
        <authorList>
            <person name="Richards S.R."/>
            <person name="Qu J."/>
            <person name="Jiang H."/>
            <person name="Jhangiani S.N."/>
            <person name="Agravi P."/>
            <person name="Goodspeed R."/>
            <person name="Gross S."/>
            <person name="Mandapat C."/>
            <person name="Jackson L."/>
            <person name="Mathew T."/>
            <person name="Pu L."/>
            <person name="Thornton R."/>
            <person name="Saada N."/>
            <person name="Wilczek-Boney K.B."/>
            <person name="Lee S."/>
            <person name="Kovar C."/>
            <person name="Wu Y."/>
            <person name="Scherer S.E."/>
            <person name="Worley K.C."/>
            <person name="Muzny D.M."/>
            <person name="Gibbs R."/>
        </authorList>
    </citation>
    <scope>NUCLEOTIDE SEQUENCE</scope>
    <source>
        <strain evidence="18">Brora</strain>
    </source>
</reference>
<dbReference type="PhylomeDB" id="T1JC63"/>
<dbReference type="PROSITE" id="PS00028">
    <property type="entry name" value="ZINC_FINGER_C2H2_1"/>
    <property type="match status" value="2"/>
</dbReference>
<dbReference type="GO" id="GO:0000978">
    <property type="term" value="F:RNA polymerase II cis-regulatory region sequence-specific DNA binding"/>
    <property type="evidence" value="ECO:0007669"/>
    <property type="project" value="TreeGrafter"/>
</dbReference>
<evidence type="ECO:0000256" key="5">
    <source>
        <dbReference type="ARBA" id="ARBA00022473"/>
    </source>
</evidence>
<keyword evidence="6" id="KW-0302">Gap protein</keyword>
<proteinExistence type="inferred from homology"/>
<feature type="domain" description="C2H2-type" evidence="16">
    <location>
        <begin position="198"/>
        <end position="225"/>
    </location>
</feature>
<dbReference type="InterPro" id="IPR013087">
    <property type="entry name" value="Znf_C2H2_type"/>
</dbReference>
<evidence type="ECO:0000256" key="10">
    <source>
        <dbReference type="ARBA" id="ARBA00022833"/>
    </source>
</evidence>
<name>T1JC63_STRMM</name>
<accession>T1JC63</accession>
<dbReference type="InterPro" id="IPR050527">
    <property type="entry name" value="Snail/Krueppel_Znf"/>
</dbReference>
<feature type="compositionally biased region" description="Low complexity" evidence="15">
    <location>
        <begin position="109"/>
        <end position="121"/>
    </location>
</feature>
<dbReference type="SUPFAM" id="SSF57667">
    <property type="entry name" value="beta-beta-alpha zinc fingers"/>
    <property type="match status" value="3"/>
</dbReference>
<sequence>MFAPLSDAGVLVPPPSASSLGFQATLSVAMELERRLSVKLLENQQENGENSSKRSDGSPTELPRSSPALPTGGNAKNHEETCTTTDESLNESDHSSSCGEIGIINHQQDSTNNNNNNNIPPDYDDDDDDELNESSSNPLANAPILGFTWDEHVTSSKDEPRRSGKIKTYRCKQCSFMATTKTDFWEHSKTHIKAEKLLTCPKCPFVTEYKHHLEYHLRNHFGSKPFKCDQCTYSCVNKSMLNSHMKSHSNIYQFQCADCSYATKYCHSLKLHLRKYQHKAAHSSIDLNPNMDVFGNRKTRVKTKNNNDNNNQLMPSLPLPSLPQPPNFPFLYAMNGFHFGNGNGNGNGNGAEDCIPPLKCNLCDFTTPAQEHLGKHMLIHAATENKDLCSMYGINSDALIENKKVINGNHNNHNNTELLLNAGVRLFENSVFFGSSTAPLDLSNGNGRGRQNEQLPVSATRNRRKGKAFKLDRICLRLKQELPEENELLEEEEEVVSSSPSPPQVPRLVNANGKNNVKEEHSNGKEDYECSHCEIVFKNDVMYSVHMGFHGYHDPFQCNICGEITDDKVQFFLHIGRNAHL</sequence>
<evidence type="ECO:0000256" key="2">
    <source>
        <dbReference type="ARBA" id="ARBA00004123"/>
    </source>
</evidence>
<evidence type="ECO:0000256" key="9">
    <source>
        <dbReference type="ARBA" id="ARBA00022771"/>
    </source>
</evidence>
<reference evidence="17" key="2">
    <citation type="submission" date="2015-02" db="UniProtKB">
        <authorList>
            <consortium name="EnsemblMetazoa"/>
        </authorList>
    </citation>
    <scope>IDENTIFICATION</scope>
</reference>
<protein>
    <recommendedName>
        <fullName evidence="4">Protein hunchback</fullName>
    </recommendedName>
</protein>
<dbReference type="GO" id="GO:0008270">
    <property type="term" value="F:zinc ion binding"/>
    <property type="evidence" value="ECO:0007669"/>
    <property type="project" value="UniProtKB-KW"/>
</dbReference>
<keyword evidence="18" id="KW-1185">Reference proteome</keyword>
<comment type="function">
    <text evidence="1">Gap class segmentation protein that controls development of head structures.</text>
</comment>
<evidence type="ECO:0000259" key="16">
    <source>
        <dbReference type="PROSITE" id="PS50157"/>
    </source>
</evidence>
<keyword evidence="7" id="KW-0479">Metal-binding</keyword>
<dbReference type="AlphaFoldDB" id="T1JC63"/>
<comment type="subcellular location">
    <subcellularLocation>
        <location evidence="2">Nucleus</location>
    </subcellularLocation>
</comment>
<feature type="region of interest" description="Disordered" evidence="15">
    <location>
        <begin position="42"/>
        <end position="143"/>
    </location>
</feature>
<keyword evidence="12" id="KW-0539">Nucleus</keyword>
<evidence type="ECO:0000256" key="4">
    <source>
        <dbReference type="ARBA" id="ARBA00013638"/>
    </source>
</evidence>
<dbReference type="GO" id="GO:0000981">
    <property type="term" value="F:DNA-binding transcription factor activity, RNA polymerase II-specific"/>
    <property type="evidence" value="ECO:0007669"/>
    <property type="project" value="TreeGrafter"/>
</dbReference>
<dbReference type="FunFam" id="3.30.160.60:FF:001301">
    <property type="entry name" value="Blast:Protein hunchback"/>
    <property type="match status" value="1"/>
</dbReference>
<organism evidence="17 18">
    <name type="scientific">Strigamia maritima</name>
    <name type="common">European centipede</name>
    <name type="synonym">Geophilus maritimus</name>
    <dbReference type="NCBI Taxonomy" id="126957"/>
    <lineage>
        <taxon>Eukaryota</taxon>
        <taxon>Metazoa</taxon>
        <taxon>Ecdysozoa</taxon>
        <taxon>Arthropoda</taxon>
        <taxon>Myriapoda</taxon>
        <taxon>Chilopoda</taxon>
        <taxon>Pleurostigmophora</taxon>
        <taxon>Geophilomorpha</taxon>
        <taxon>Linotaeniidae</taxon>
        <taxon>Strigamia</taxon>
    </lineage>
</organism>
<comment type="similarity">
    <text evidence="3">Belongs to the hunchback C2H2-type zinc-finger protein family.</text>
</comment>
<dbReference type="PANTHER" id="PTHR24388">
    <property type="entry name" value="ZINC FINGER PROTEIN"/>
    <property type="match status" value="1"/>
</dbReference>
<dbReference type="FunFam" id="3.30.160.60:FF:001482">
    <property type="entry name" value="Hunchback"/>
    <property type="match status" value="1"/>
</dbReference>
<feature type="domain" description="C2H2-type" evidence="16">
    <location>
        <begin position="528"/>
        <end position="555"/>
    </location>
</feature>
<evidence type="ECO:0000256" key="1">
    <source>
        <dbReference type="ARBA" id="ARBA00003983"/>
    </source>
</evidence>
<evidence type="ECO:0000256" key="8">
    <source>
        <dbReference type="ARBA" id="ARBA00022737"/>
    </source>
</evidence>
<keyword evidence="9 14" id="KW-0863">Zinc-finger</keyword>
<keyword evidence="8" id="KW-0677">Repeat</keyword>
<evidence type="ECO:0000256" key="15">
    <source>
        <dbReference type="SAM" id="MobiDB-lite"/>
    </source>
</evidence>
<dbReference type="HOGENOM" id="CLU_469569_0_0_1"/>
<keyword evidence="5" id="KW-0217">Developmental protein</keyword>
<evidence type="ECO:0000256" key="12">
    <source>
        <dbReference type="ARBA" id="ARBA00023242"/>
    </source>
</evidence>
<dbReference type="GO" id="GO:0035282">
    <property type="term" value="P:segmentation"/>
    <property type="evidence" value="ECO:0007669"/>
    <property type="project" value="UniProtKB-KW"/>
</dbReference>
<dbReference type="Proteomes" id="UP000014500">
    <property type="component" value="Unassembled WGS sequence"/>
</dbReference>
<dbReference type="SMART" id="SM00355">
    <property type="entry name" value="ZnF_C2H2"/>
    <property type="match status" value="7"/>
</dbReference>
<dbReference type="STRING" id="126957.T1JC63"/>
<dbReference type="PANTHER" id="PTHR24388:SF53">
    <property type="entry name" value="CHORION TRANSCRIPTION FACTOR CF2-RELATED"/>
    <property type="match status" value="1"/>
</dbReference>
<evidence type="ECO:0000256" key="7">
    <source>
        <dbReference type="ARBA" id="ARBA00022723"/>
    </source>
</evidence>
<evidence type="ECO:0000256" key="14">
    <source>
        <dbReference type="PROSITE-ProRule" id="PRU00042"/>
    </source>
</evidence>
<keyword evidence="11" id="KW-0238">DNA-binding</keyword>
<evidence type="ECO:0000313" key="18">
    <source>
        <dbReference type="Proteomes" id="UP000014500"/>
    </source>
</evidence>
<dbReference type="EnsemblMetazoa" id="SMAR011371-RA">
    <property type="protein sequence ID" value="SMAR011371-PA"/>
    <property type="gene ID" value="SMAR011371"/>
</dbReference>
<evidence type="ECO:0000313" key="17">
    <source>
        <dbReference type="EnsemblMetazoa" id="SMAR011371-PA"/>
    </source>
</evidence>
<evidence type="ECO:0000256" key="3">
    <source>
        <dbReference type="ARBA" id="ARBA00007746"/>
    </source>
</evidence>
<comment type="similarity">
    <text evidence="13">Belongs to the snail C2H2-type zinc-finger protein family.</text>
</comment>
<feature type="domain" description="C2H2-type" evidence="16">
    <location>
        <begin position="226"/>
        <end position="253"/>
    </location>
</feature>
<dbReference type="Gene3D" id="3.30.160.60">
    <property type="entry name" value="Classic Zinc Finger"/>
    <property type="match status" value="3"/>
</dbReference>
<dbReference type="OMA" id="LPEEHCS"/>
<evidence type="ECO:0000256" key="13">
    <source>
        <dbReference type="ARBA" id="ARBA00037948"/>
    </source>
</evidence>
<dbReference type="Pfam" id="PF00096">
    <property type="entry name" value="zf-C2H2"/>
    <property type="match status" value="1"/>
</dbReference>
<dbReference type="PROSITE" id="PS50157">
    <property type="entry name" value="ZINC_FINGER_C2H2_2"/>
    <property type="match status" value="3"/>
</dbReference>
<feature type="region of interest" description="Disordered" evidence="15">
    <location>
        <begin position="439"/>
        <end position="461"/>
    </location>
</feature>
<evidence type="ECO:0000256" key="11">
    <source>
        <dbReference type="ARBA" id="ARBA00023125"/>
    </source>
</evidence>
<evidence type="ECO:0000256" key="6">
    <source>
        <dbReference type="ARBA" id="ARBA00022492"/>
    </source>
</evidence>
<dbReference type="GO" id="GO:0005634">
    <property type="term" value="C:nucleus"/>
    <property type="evidence" value="ECO:0007669"/>
    <property type="project" value="UniProtKB-SubCell"/>
</dbReference>
<feature type="compositionally biased region" description="Acidic residues" evidence="15">
    <location>
        <begin position="122"/>
        <end position="132"/>
    </location>
</feature>
<dbReference type="InterPro" id="IPR036236">
    <property type="entry name" value="Znf_C2H2_sf"/>
</dbReference>
<dbReference type="GO" id="GO:0040034">
    <property type="term" value="P:regulation of development, heterochronic"/>
    <property type="evidence" value="ECO:0007669"/>
    <property type="project" value="UniProtKB-ARBA"/>
</dbReference>
<dbReference type="eggNOG" id="KOG1721">
    <property type="taxonomic scope" value="Eukaryota"/>
</dbReference>
<dbReference type="GO" id="GO:0000122">
    <property type="term" value="P:negative regulation of transcription by RNA polymerase II"/>
    <property type="evidence" value="ECO:0007669"/>
    <property type="project" value="UniProtKB-ARBA"/>
</dbReference>
<dbReference type="EMBL" id="JH432059">
    <property type="status" value="NOT_ANNOTATED_CDS"/>
    <property type="molecule type" value="Genomic_DNA"/>
</dbReference>
<keyword evidence="10" id="KW-0862">Zinc</keyword>